<dbReference type="RefSeq" id="WP_425310404.1">
    <property type="nucleotide sequence ID" value="NZ_CP154795.1"/>
</dbReference>
<proteinExistence type="predicted"/>
<dbReference type="SUPFAM" id="SSF141259">
    <property type="entry name" value="CarD-like"/>
    <property type="match status" value="1"/>
</dbReference>
<dbReference type="SMART" id="SM01058">
    <property type="entry name" value="CarD_TRCF"/>
    <property type="match status" value="1"/>
</dbReference>
<keyword evidence="3" id="KW-1185">Reference proteome</keyword>
<dbReference type="Pfam" id="PF21095">
    <property type="entry name" value="CarD_C"/>
    <property type="match status" value="1"/>
</dbReference>
<dbReference type="PANTHER" id="PTHR38447">
    <property type="entry name" value="TRANSCRIPTION FACTOR YDEB-RELATED"/>
    <property type="match status" value="1"/>
</dbReference>
<dbReference type="InterPro" id="IPR052531">
    <property type="entry name" value="CarD-like_regulator"/>
</dbReference>
<organism evidence="2 3">
    <name type="scientific">Ammonicoccus fulvus</name>
    <dbReference type="NCBI Taxonomy" id="3138240"/>
    <lineage>
        <taxon>Bacteria</taxon>
        <taxon>Bacillati</taxon>
        <taxon>Actinomycetota</taxon>
        <taxon>Actinomycetes</taxon>
        <taxon>Propionibacteriales</taxon>
        <taxon>Propionibacteriaceae</taxon>
        <taxon>Ammonicoccus</taxon>
    </lineage>
</organism>
<dbReference type="InterPro" id="IPR048792">
    <property type="entry name" value="CarD_C"/>
</dbReference>
<reference evidence="2 3" key="1">
    <citation type="submission" date="2024-04" db="EMBL/GenBank/DDBJ databases">
        <title>Isolation of an actinomycete strain from pig manure.</title>
        <authorList>
            <person name="Gong T."/>
            <person name="Yu Z."/>
            <person name="An M."/>
            <person name="Wei C."/>
            <person name="Yang W."/>
            <person name="Liu L."/>
        </authorList>
    </citation>
    <scope>NUCLEOTIDE SEQUENCE [LARGE SCALE GENOMIC DNA]</scope>
    <source>
        <strain evidence="2 3">ZF39</strain>
    </source>
</reference>
<dbReference type="Proteomes" id="UP001442841">
    <property type="component" value="Chromosome"/>
</dbReference>
<evidence type="ECO:0000259" key="1">
    <source>
        <dbReference type="SMART" id="SM01058"/>
    </source>
</evidence>
<name>A0ABZ3FTB8_9ACTN</name>
<protein>
    <submittedName>
        <fullName evidence="2">CarD family transcriptional regulator</fullName>
    </submittedName>
</protein>
<sequence>MQFNEGQTVIHPHHGPAVITGSMVRTVRGAAVEYLNLEIQATGMSVCMPLEKVEELGLRAVAGTGMLDQLADVLCSPSCAQETQWARRMKAQRMEVATGDPVRIAAVVRDLLRRREERGLSLAEKDLLKEASAPLVAEIAIAVNVGEDDAREVMRALAIDACRDVLDKARVAA</sequence>
<dbReference type="InterPro" id="IPR036101">
    <property type="entry name" value="CarD-like/TRCF_RID_sf"/>
</dbReference>
<dbReference type="InterPro" id="IPR042215">
    <property type="entry name" value="CarD-like_C"/>
</dbReference>
<accession>A0ABZ3FTB8</accession>
<evidence type="ECO:0000313" key="3">
    <source>
        <dbReference type="Proteomes" id="UP001442841"/>
    </source>
</evidence>
<dbReference type="Gene3D" id="1.20.58.1290">
    <property type="entry name" value="CarD-like, C-terminal domain"/>
    <property type="match status" value="1"/>
</dbReference>
<dbReference type="EMBL" id="CP154795">
    <property type="protein sequence ID" value="XAN08970.1"/>
    <property type="molecule type" value="Genomic_DNA"/>
</dbReference>
<dbReference type="Gene3D" id="2.40.10.170">
    <property type="match status" value="1"/>
</dbReference>
<gene>
    <name evidence="2" type="ORF">AADG42_17195</name>
</gene>
<dbReference type="InterPro" id="IPR003711">
    <property type="entry name" value="CarD-like/TRCF_RID"/>
</dbReference>
<dbReference type="PANTHER" id="PTHR38447:SF1">
    <property type="entry name" value="RNA POLYMERASE-BINDING TRANSCRIPTION FACTOR CARD"/>
    <property type="match status" value="1"/>
</dbReference>
<feature type="domain" description="CarD-like/TRCF RNAP-interacting" evidence="1">
    <location>
        <begin position="2"/>
        <end position="112"/>
    </location>
</feature>
<dbReference type="Pfam" id="PF02559">
    <property type="entry name" value="CarD_TRCF_RID"/>
    <property type="match status" value="1"/>
</dbReference>
<evidence type="ECO:0000313" key="2">
    <source>
        <dbReference type="EMBL" id="XAN08970.1"/>
    </source>
</evidence>